<evidence type="ECO:0000313" key="7">
    <source>
        <dbReference type="Proteomes" id="UP000637980"/>
    </source>
</evidence>
<keyword evidence="7" id="KW-1185">Reference proteome</keyword>
<dbReference type="EMBL" id="BMXE01000001">
    <property type="protein sequence ID" value="GHB19166.1"/>
    <property type="molecule type" value="Genomic_DNA"/>
</dbReference>
<comment type="caution">
    <text evidence="6">The sequence shown here is derived from an EMBL/GenBank/DDBJ whole genome shotgun (WGS) entry which is preliminary data.</text>
</comment>
<evidence type="ECO:0000256" key="3">
    <source>
        <dbReference type="ARBA" id="ARBA00022741"/>
    </source>
</evidence>
<dbReference type="PANTHER" id="PTHR42788">
    <property type="entry name" value="TAURINE IMPORT ATP-BINDING PROTEIN-RELATED"/>
    <property type="match status" value="1"/>
</dbReference>
<dbReference type="SUPFAM" id="SSF52540">
    <property type="entry name" value="P-loop containing nucleoside triphosphate hydrolases"/>
    <property type="match status" value="1"/>
</dbReference>
<dbReference type="CDD" id="cd03293">
    <property type="entry name" value="ABC_NrtD_SsuB_transporters"/>
    <property type="match status" value="1"/>
</dbReference>
<dbReference type="PANTHER" id="PTHR42788:SF20">
    <property type="entry name" value="ABC TRANSPORTER ATP-BINDING PROTEIN"/>
    <property type="match status" value="1"/>
</dbReference>
<dbReference type="Proteomes" id="UP000637980">
    <property type="component" value="Unassembled WGS sequence"/>
</dbReference>
<evidence type="ECO:0000259" key="5">
    <source>
        <dbReference type="PROSITE" id="PS50893"/>
    </source>
</evidence>
<sequence>MRPLNIRLDYMQISIENLSHAYGSVEVLSDINLTFEPGEIAVIIGPSGCGKSTLLRLMGGLEEPNQGASYLAGDVPDGCLNPLTYIFQDFALLPWRSVAGNISLVLEDHNLSKSQSEAIIADVLDRTNLSEFHDALPRQLSGGMKQRVAIARALAVRPAFLLMDEPLSALDSQTRELLMDDLVDLWARERFSACYVTHNLSEAVRLGHKVIVLSRRPGKVRGVVDIRMPLEERRERAAELEDVQQKLWQMMREEALAADRELANV</sequence>
<organism evidence="6 7">
    <name type="scientific">Pseudovibrio japonicus</name>
    <dbReference type="NCBI Taxonomy" id="366534"/>
    <lineage>
        <taxon>Bacteria</taxon>
        <taxon>Pseudomonadati</taxon>
        <taxon>Pseudomonadota</taxon>
        <taxon>Alphaproteobacteria</taxon>
        <taxon>Hyphomicrobiales</taxon>
        <taxon>Stappiaceae</taxon>
        <taxon>Pseudovibrio</taxon>
    </lineage>
</organism>
<dbReference type="Pfam" id="PF00005">
    <property type="entry name" value="ABC_tran"/>
    <property type="match status" value="1"/>
</dbReference>
<dbReference type="InterPro" id="IPR027417">
    <property type="entry name" value="P-loop_NTPase"/>
</dbReference>
<dbReference type="InterPro" id="IPR003439">
    <property type="entry name" value="ABC_transporter-like_ATP-bd"/>
</dbReference>
<protein>
    <submittedName>
        <fullName evidence="6">ABC transporter ATP-binding protein</fullName>
    </submittedName>
</protein>
<evidence type="ECO:0000256" key="2">
    <source>
        <dbReference type="ARBA" id="ARBA00022448"/>
    </source>
</evidence>
<dbReference type="SMART" id="SM00382">
    <property type="entry name" value="AAA"/>
    <property type="match status" value="1"/>
</dbReference>
<gene>
    <name evidence="6" type="ORF">GCM10007094_03820</name>
</gene>
<dbReference type="PROSITE" id="PS00211">
    <property type="entry name" value="ABC_TRANSPORTER_1"/>
    <property type="match status" value="1"/>
</dbReference>
<dbReference type="PROSITE" id="PS50893">
    <property type="entry name" value="ABC_TRANSPORTER_2"/>
    <property type="match status" value="1"/>
</dbReference>
<dbReference type="InterPro" id="IPR017871">
    <property type="entry name" value="ABC_transporter-like_CS"/>
</dbReference>
<dbReference type="InterPro" id="IPR003593">
    <property type="entry name" value="AAA+_ATPase"/>
</dbReference>
<dbReference type="GO" id="GO:0005524">
    <property type="term" value="F:ATP binding"/>
    <property type="evidence" value="ECO:0007669"/>
    <property type="project" value="UniProtKB-KW"/>
</dbReference>
<dbReference type="InterPro" id="IPR050166">
    <property type="entry name" value="ABC_transporter_ATP-bind"/>
</dbReference>
<keyword evidence="3" id="KW-0547">Nucleotide-binding</keyword>
<dbReference type="Gene3D" id="3.40.50.300">
    <property type="entry name" value="P-loop containing nucleotide triphosphate hydrolases"/>
    <property type="match status" value="1"/>
</dbReference>
<reference evidence="7" key="1">
    <citation type="journal article" date="2019" name="Int. J. Syst. Evol. Microbiol.">
        <title>The Global Catalogue of Microorganisms (GCM) 10K type strain sequencing project: providing services to taxonomists for standard genome sequencing and annotation.</title>
        <authorList>
            <consortium name="The Broad Institute Genomics Platform"/>
            <consortium name="The Broad Institute Genome Sequencing Center for Infectious Disease"/>
            <person name="Wu L."/>
            <person name="Ma J."/>
        </authorList>
    </citation>
    <scope>NUCLEOTIDE SEQUENCE [LARGE SCALE GENOMIC DNA]</scope>
    <source>
        <strain evidence="7">KCTC 12861</strain>
    </source>
</reference>
<evidence type="ECO:0000313" key="6">
    <source>
        <dbReference type="EMBL" id="GHB19166.1"/>
    </source>
</evidence>
<evidence type="ECO:0000256" key="4">
    <source>
        <dbReference type="ARBA" id="ARBA00022840"/>
    </source>
</evidence>
<keyword evidence="4 6" id="KW-0067">ATP-binding</keyword>
<feature type="domain" description="ABC transporter" evidence="5">
    <location>
        <begin position="13"/>
        <end position="240"/>
    </location>
</feature>
<name>A0ABQ3DX61_9HYPH</name>
<accession>A0ABQ3DX61</accession>
<evidence type="ECO:0000256" key="1">
    <source>
        <dbReference type="ARBA" id="ARBA00005417"/>
    </source>
</evidence>
<keyword evidence="2" id="KW-0813">Transport</keyword>
<proteinExistence type="inferred from homology"/>
<comment type="similarity">
    <text evidence="1">Belongs to the ABC transporter superfamily.</text>
</comment>